<proteinExistence type="predicted"/>
<protein>
    <submittedName>
        <fullName evidence="2">CU044_5270 family protein</fullName>
    </submittedName>
</protein>
<keyword evidence="1" id="KW-0472">Membrane</keyword>
<gene>
    <name evidence="2" type="ORF">ORV05_27200</name>
</gene>
<evidence type="ECO:0000313" key="3">
    <source>
        <dbReference type="Proteomes" id="UP001163203"/>
    </source>
</evidence>
<dbReference type="EMBL" id="CP113836">
    <property type="protein sequence ID" value="WAL64622.1"/>
    <property type="molecule type" value="Genomic_DNA"/>
</dbReference>
<accession>A0ABY7AX69</accession>
<keyword evidence="1" id="KW-1133">Transmembrane helix</keyword>
<sequence length="307" mass="32473">MNDLELLTRLRPQVDDPDPVTLARHRFTLLTRANGGPAPRRRRLPRLAIGGGALVAGAAVLALVLGLVPGGSAPLASAAVLLNNAADAADAGTPGQGEWTYTNTLSHLSGQSEVRTETWMKVDGSEGLVRTDRDGKHEERRVLVPAALAKQVGDRGGSPLAVPSYANLLTLPTDPVKLKDEIYRAVRTELDGLWPNARKLYTEDQWAYQKITGLVMGPTPPGVRANLYRVAAMIPGVEVVDNATDALGRSGVGVAHTENSAGDKVVLIFDRNTYQVLGMKLDGPSRGMSEAEALLASGLVAAKGQTP</sequence>
<dbReference type="NCBIfam" id="NF038083">
    <property type="entry name" value="CU044_5270_fam"/>
    <property type="match status" value="1"/>
</dbReference>
<keyword evidence="1" id="KW-0812">Transmembrane</keyword>
<feature type="transmembrane region" description="Helical" evidence="1">
    <location>
        <begin position="47"/>
        <end position="68"/>
    </location>
</feature>
<evidence type="ECO:0000256" key="1">
    <source>
        <dbReference type="SAM" id="Phobius"/>
    </source>
</evidence>
<organism evidence="2 3">
    <name type="scientific">Amycolatopsis cynarae</name>
    <dbReference type="NCBI Taxonomy" id="2995223"/>
    <lineage>
        <taxon>Bacteria</taxon>
        <taxon>Bacillati</taxon>
        <taxon>Actinomycetota</taxon>
        <taxon>Actinomycetes</taxon>
        <taxon>Pseudonocardiales</taxon>
        <taxon>Pseudonocardiaceae</taxon>
        <taxon>Amycolatopsis</taxon>
    </lineage>
</organism>
<dbReference type="RefSeq" id="WP_268754843.1">
    <property type="nucleotide sequence ID" value="NZ_CP113836.1"/>
</dbReference>
<reference evidence="2" key="1">
    <citation type="submission" date="2022-11" db="EMBL/GenBank/DDBJ databases">
        <authorList>
            <person name="Mo P."/>
        </authorList>
    </citation>
    <scope>NUCLEOTIDE SEQUENCE</scope>
    <source>
        <strain evidence="2">HUAS 11-8</strain>
    </source>
</reference>
<dbReference type="Proteomes" id="UP001163203">
    <property type="component" value="Chromosome"/>
</dbReference>
<dbReference type="InterPro" id="IPR047789">
    <property type="entry name" value="CU044_5270-like"/>
</dbReference>
<name>A0ABY7AX69_9PSEU</name>
<keyword evidence="3" id="KW-1185">Reference proteome</keyword>
<evidence type="ECO:0000313" key="2">
    <source>
        <dbReference type="EMBL" id="WAL64622.1"/>
    </source>
</evidence>